<proteinExistence type="inferred from homology"/>
<dbReference type="SMART" id="SM00304">
    <property type="entry name" value="HAMP"/>
    <property type="match status" value="1"/>
</dbReference>
<keyword evidence="4 6" id="KW-0807">Transducer</keyword>
<dbReference type="RefSeq" id="WP_090924130.1">
    <property type="nucleotide sequence ID" value="NZ_FMVM01000019.1"/>
</dbReference>
<dbReference type="CDD" id="cd11386">
    <property type="entry name" value="MCP_signal"/>
    <property type="match status" value="1"/>
</dbReference>
<dbReference type="Pfam" id="PF00672">
    <property type="entry name" value="HAMP"/>
    <property type="match status" value="1"/>
</dbReference>
<dbReference type="CDD" id="cd06225">
    <property type="entry name" value="HAMP"/>
    <property type="match status" value="1"/>
</dbReference>
<evidence type="ECO:0000256" key="5">
    <source>
        <dbReference type="ARBA" id="ARBA00029447"/>
    </source>
</evidence>
<feature type="transmembrane region" description="Helical" evidence="7">
    <location>
        <begin position="12"/>
        <end position="32"/>
    </location>
</feature>
<dbReference type="InterPro" id="IPR003660">
    <property type="entry name" value="HAMP_dom"/>
</dbReference>
<sequence>MLRYFRNRSLVFTSSVLIAIILFVMIILMSVLNFKQSQQAYYEEINQVGKALSNQLQLNHKWVEQANQQLEASPKPTSPELTSLKEQLDAMTGVASIANAYIFKSDIIERDGKQILTGVQVNQALYDLEMVPGVEYEIPEVVQDTYDHVFQNGTAFTESYTDTAGTWVTYLSTIKDDTGKTIAIFGLDLDAAQVKQDQMWMFLYSLGSGFVIAVIMIIVMVILARIVLRPLQKLADVSKQAAGGNLTVSLDVRNNNEIGQTANAFNHMLGGLQQLITGIQSTSASVTRSAADLQMSSERTTEASQEITESMLQVSSGAEQQRQSTNECQESIGEMVIGIKRIADSSQVVAELASDTTDLASRGEADITTMVDQMQKIELNMSGTVVVLHDLQQLNSSIGGIMSMIRDIADQTSLLALNASIEAARAGETGRGFAVVAQEIQKLSNRSKESSDQIDQILQGILNHTEKAVTSIEESVDVAKRGAETSVVTAETFRQIVESIQKVSGQVYEVSAASEQMSASSDQIAASLEQLGVVASDSSGNANKARASSEEQLALMEEVSSLSHELRSLAYELNQVIQRFQV</sequence>
<name>A0A1G5L428_9BACL</name>
<dbReference type="PROSITE" id="PS50111">
    <property type="entry name" value="CHEMOTAXIS_TRANSDUC_2"/>
    <property type="match status" value="1"/>
</dbReference>
<keyword evidence="2" id="KW-1003">Cell membrane</keyword>
<feature type="domain" description="HAMP" evidence="9">
    <location>
        <begin position="225"/>
        <end position="277"/>
    </location>
</feature>
<accession>A0A1G5L428</accession>
<dbReference type="Gene3D" id="1.10.287.950">
    <property type="entry name" value="Methyl-accepting chemotaxis protein"/>
    <property type="match status" value="1"/>
</dbReference>
<evidence type="ECO:0000256" key="1">
    <source>
        <dbReference type="ARBA" id="ARBA00004236"/>
    </source>
</evidence>
<evidence type="ECO:0000313" key="11">
    <source>
        <dbReference type="Proteomes" id="UP000198538"/>
    </source>
</evidence>
<dbReference type="PROSITE" id="PS50885">
    <property type="entry name" value="HAMP"/>
    <property type="match status" value="1"/>
</dbReference>
<evidence type="ECO:0000259" key="9">
    <source>
        <dbReference type="PROSITE" id="PS50885"/>
    </source>
</evidence>
<feature type="transmembrane region" description="Helical" evidence="7">
    <location>
        <begin position="202"/>
        <end position="228"/>
    </location>
</feature>
<dbReference type="Proteomes" id="UP000198538">
    <property type="component" value="Unassembled WGS sequence"/>
</dbReference>
<dbReference type="GO" id="GO:0006935">
    <property type="term" value="P:chemotaxis"/>
    <property type="evidence" value="ECO:0007669"/>
    <property type="project" value="InterPro"/>
</dbReference>
<dbReference type="GO" id="GO:0004888">
    <property type="term" value="F:transmembrane signaling receptor activity"/>
    <property type="evidence" value="ECO:0007669"/>
    <property type="project" value="InterPro"/>
</dbReference>
<evidence type="ECO:0000256" key="4">
    <source>
        <dbReference type="ARBA" id="ARBA00023224"/>
    </source>
</evidence>
<dbReference type="Gene3D" id="6.10.340.10">
    <property type="match status" value="1"/>
</dbReference>
<dbReference type="PANTHER" id="PTHR32089">
    <property type="entry name" value="METHYL-ACCEPTING CHEMOTAXIS PROTEIN MCPB"/>
    <property type="match status" value="1"/>
</dbReference>
<dbReference type="STRING" id="582692.SAMN05720606_11951"/>
<evidence type="ECO:0000256" key="3">
    <source>
        <dbReference type="ARBA" id="ARBA00023136"/>
    </source>
</evidence>
<dbReference type="EMBL" id="FMVM01000019">
    <property type="protein sequence ID" value="SCZ07128.1"/>
    <property type="molecule type" value="Genomic_DNA"/>
</dbReference>
<reference evidence="11" key="1">
    <citation type="submission" date="2016-10" db="EMBL/GenBank/DDBJ databases">
        <authorList>
            <person name="Varghese N."/>
            <person name="Submissions S."/>
        </authorList>
    </citation>
    <scope>NUCLEOTIDE SEQUENCE [LARGE SCALE GENOMIC DNA]</scope>
    <source>
        <strain evidence="11">BL9</strain>
    </source>
</reference>
<keyword evidence="3 7" id="KW-0472">Membrane</keyword>
<keyword evidence="7" id="KW-1133">Transmembrane helix</keyword>
<evidence type="ECO:0000259" key="8">
    <source>
        <dbReference type="PROSITE" id="PS50111"/>
    </source>
</evidence>
<evidence type="ECO:0000256" key="7">
    <source>
        <dbReference type="SAM" id="Phobius"/>
    </source>
</evidence>
<protein>
    <submittedName>
        <fullName evidence="10">Methyl-accepting chemotaxis protein</fullName>
    </submittedName>
</protein>
<dbReference type="PANTHER" id="PTHR32089:SF112">
    <property type="entry name" value="LYSOZYME-LIKE PROTEIN-RELATED"/>
    <property type="match status" value="1"/>
</dbReference>
<keyword evidence="7" id="KW-0812">Transmembrane</keyword>
<dbReference type="PRINTS" id="PR00260">
    <property type="entry name" value="CHEMTRNSDUCR"/>
</dbReference>
<dbReference type="AlphaFoldDB" id="A0A1G5L428"/>
<evidence type="ECO:0000313" key="10">
    <source>
        <dbReference type="EMBL" id="SCZ07128.1"/>
    </source>
</evidence>
<dbReference type="SMART" id="SM00283">
    <property type="entry name" value="MA"/>
    <property type="match status" value="1"/>
</dbReference>
<dbReference type="InterPro" id="IPR004090">
    <property type="entry name" value="Chemotax_Me-accpt_rcpt"/>
</dbReference>
<feature type="domain" description="Methyl-accepting transducer" evidence="8">
    <location>
        <begin position="296"/>
        <end position="532"/>
    </location>
</feature>
<comment type="subcellular location">
    <subcellularLocation>
        <location evidence="1">Cell membrane</location>
    </subcellularLocation>
</comment>
<dbReference type="Pfam" id="PF00015">
    <property type="entry name" value="MCPsignal"/>
    <property type="match status" value="1"/>
</dbReference>
<dbReference type="InterPro" id="IPR004089">
    <property type="entry name" value="MCPsignal_dom"/>
</dbReference>
<comment type="similarity">
    <text evidence="5">Belongs to the methyl-accepting chemotaxis (MCP) protein family.</text>
</comment>
<keyword evidence="11" id="KW-1185">Reference proteome</keyword>
<gene>
    <name evidence="10" type="ORF">SAMN05720606_11951</name>
</gene>
<dbReference type="SUPFAM" id="SSF58104">
    <property type="entry name" value="Methyl-accepting chemotaxis protein (MCP) signaling domain"/>
    <property type="match status" value="1"/>
</dbReference>
<dbReference type="GO" id="GO:0005886">
    <property type="term" value="C:plasma membrane"/>
    <property type="evidence" value="ECO:0007669"/>
    <property type="project" value="UniProtKB-SubCell"/>
</dbReference>
<organism evidence="10 11">
    <name type="scientific">Paenibacillus polysaccharolyticus</name>
    <dbReference type="NCBI Taxonomy" id="582692"/>
    <lineage>
        <taxon>Bacteria</taxon>
        <taxon>Bacillati</taxon>
        <taxon>Bacillota</taxon>
        <taxon>Bacilli</taxon>
        <taxon>Bacillales</taxon>
        <taxon>Paenibacillaceae</taxon>
        <taxon>Paenibacillus</taxon>
    </lineage>
</organism>
<evidence type="ECO:0000256" key="6">
    <source>
        <dbReference type="PROSITE-ProRule" id="PRU00284"/>
    </source>
</evidence>
<evidence type="ECO:0000256" key="2">
    <source>
        <dbReference type="ARBA" id="ARBA00022475"/>
    </source>
</evidence>
<dbReference type="GO" id="GO:0007165">
    <property type="term" value="P:signal transduction"/>
    <property type="evidence" value="ECO:0007669"/>
    <property type="project" value="UniProtKB-KW"/>
</dbReference>